<keyword evidence="4 6" id="KW-1133">Transmembrane helix</keyword>
<sequence length="775" mass="87631">MRQLYYTVQILLRGRGSNFIKLVSLTLGLLIGILLFSQIAYELSYENFYKDPENVALMRCRRVKDGIPDKDYDDSTFRPAAADLWEALPDLIESASLSVNFYQPDCYIDDKKLEDMQVMFADTLFFQTIGLEILRGDPHELATPLSVFLSQSKARELFGDEEPVGKTFSMSKMLDVTVRGIYQDVPGNTVYPHNTVISLPTLEEYIYGRGTWKSNDIYNVLFRLKSPESVEAMNNRIQKAVERYTETKEGTDVMEFSILPLSDIYLSSSDNVRRLVILGVLGFSIFFVSIMNYVLAAVASFSRRAKAVGVHKCCGADGTHVLGMFMWETGILVATSIIACLVLMYIFREGIEDMLHVRLAELFTWQNLWVPGLTVLLLFLVAGVLPGRMFANIPVTQIFRRYTDSKRSWKRGLLFVQFIGVSFILGVLVTTIWQYHDLMTRSVGFRTERLAVGQLRTTENLSGQGVEDDIRRQPYVESVARNSNSLLSHYSTTGLTDIQGNFLCPLHFQNVAKDFPQTVGMQLVEGAWPEHIGEALIGRKVVETMKWGDKALGQRLPVNAQWVGLDSQPTVVGIVEDVRNMGFFMEQTCTAFILSDKRNGSYNVRLKEPVDENLARLNEFVKEAYPKAALEFITYMDIQRENYSNVYRFRNTVWITSLCIFFIVLMGLIGYVNDETQRRSKEIAIRKVNGAEAPSILSLLAMDILKVAIGAVILGTGFAWYVSGVWLEQFADSTLPSPVWFVLLAVGLLVLIVLLVILKAWRIANENPVQSIKSE</sequence>
<dbReference type="InterPro" id="IPR003838">
    <property type="entry name" value="ABC3_permease_C"/>
</dbReference>
<feature type="transmembrane region" description="Helical" evidence="6">
    <location>
        <begin position="368"/>
        <end position="391"/>
    </location>
</feature>
<evidence type="ECO:0000259" key="7">
    <source>
        <dbReference type="Pfam" id="PF02687"/>
    </source>
</evidence>
<feature type="transmembrane region" description="Helical" evidence="6">
    <location>
        <begin position="20"/>
        <end position="41"/>
    </location>
</feature>
<dbReference type="EMBL" id="QRVJ01000017">
    <property type="protein sequence ID" value="RGS35092.1"/>
    <property type="molecule type" value="Genomic_DNA"/>
</dbReference>
<evidence type="ECO:0000256" key="1">
    <source>
        <dbReference type="ARBA" id="ARBA00004651"/>
    </source>
</evidence>
<evidence type="ECO:0000256" key="3">
    <source>
        <dbReference type="ARBA" id="ARBA00022692"/>
    </source>
</evidence>
<dbReference type="PANTHER" id="PTHR30572:SF18">
    <property type="entry name" value="ABC-TYPE MACROLIDE FAMILY EXPORT SYSTEM PERMEASE COMPONENT 2"/>
    <property type="match status" value="1"/>
</dbReference>
<proteinExistence type="predicted"/>
<feature type="domain" description="ABC3 transporter permease C-terminal" evidence="7">
    <location>
        <begin position="280"/>
        <end position="394"/>
    </location>
</feature>
<feature type="transmembrane region" description="Helical" evidence="6">
    <location>
        <begin position="739"/>
        <end position="758"/>
    </location>
</feature>
<dbReference type="Pfam" id="PF02687">
    <property type="entry name" value="FtsX"/>
    <property type="match status" value="2"/>
</dbReference>
<evidence type="ECO:0000313" key="9">
    <source>
        <dbReference type="EMBL" id="ALJ57594.1"/>
    </source>
</evidence>
<feature type="transmembrane region" description="Helical" evidence="6">
    <location>
        <begin position="412"/>
        <end position="433"/>
    </location>
</feature>
<evidence type="ECO:0000256" key="5">
    <source>
        <dbReference type="ARBA" id="ARBA00023136"/>
    </source>
</evidence>
<organism evidence="9 12">
    <name type="scientific">Bacteroides cellulosilyticus</name>
    <dbReference type="NCBI Taxonomy" id="246787"/>
    <lineage>
        <taxon>Bacteria</taxon>
        <taxon>Pseudomonadati</taxon>
        <taxon>Bacteroidota</taxon>
        <taxon>Bacteroidia</taxon>
        <taxon>Bacteroidales</taxon>
        <taxon>Bacteroidaceae</taxon>
        <taxon>Bacteroides</taxon>
    </lineage>
</organism>
<feature type="transmembrane region" description="Helical" evidence="6">
    <location>
        <begin position="275"/>
        <end position="296"/>
    </location>
</feature>
<dbReference type="PANTHER" id="PTHR30572">
    <property type="entry name" value="MEMBRANE COMPONENT OF TRANSPORTER-RELATED"/>
    <property type="match status" value="1"/>
</dbReference>
<dbReference type="InterPro" id="IPR025857">
    <property type="entry name" value="MacB_PCD"/>
</dbReference>
<protein>
    <submittedName>
        <fullName evidence="10">ABC transporter permease</fullName>
    </submittedName>
    <submittedName>
        <fullName evidence="9">FtsX-like permease family protein</fullName>
    </submittedName>
</protein>
<evidence type="ECO:0000256" key="4">
    <source>
        <dbReference type="ARBA" id="ARBA00022989"/>
    </source>
</evidence>
<keyword evidence="5 6" id="KW-0472">Membrane</keyword>
<dbReference type="Proteomes" id="UP000061809">
    <property type="component" value="Chromosome"/>
</dbReference>
<dbReference type="Proteomes" id="UP000283341">
    <property type="component" value="Unassembled WGS sequence"/>
</dbReference>
<reference evidence="11 13" key="2">
    <citation type="submission" date="2018-08" db="EMBL/GenBank/DDBJ databases">
        <title>A genome reference for cultivated species of the human gut microbiota.</title>
        <authorList>
            <person name="Zou Y."/>
            <person name="Xue W."/>
            <person name="Luo G."/>
        </authorList>
    </citation>
    <scope>NUCLEOTIDE SEQUENCE [LARGE SCALE GENOMIC DNA]</scope>
    <source>
        <strain evidence="11 13">AF22-3AC</strain>
    </source>
</reference>
<comment type="subcellular location">
    <subcellularLocation>
        <location evidence="1">Cell membrane</location>
        <topology evidence="1">Multi-pass membrane protein</topology>
    </subcellularLocation>
</comment>
<dbReference type="GO" id="GO:0005886">
    <property type="term" value="C:plasma membrane"/>
    <property type="evidence" value="ECO:0007669"/>
    <property type="project" value="UniProtKB-SubCell"/>
</dbReference>
<dbReference type="Pfam" id="PF12704">
    <property type="entry name" value="MacB_PCD"/>
    <property type="match status" value="2"/>
</dbReference>
<feature type="domain" description="MacB-like periplasmic core" evidence="8">
    <location>
        <begin position="27"/>
        <end position="239"/>
    </location>
</feature>
<evidence type="ECO:0000256" key="6">
    <source>
        <dbReference type="SAM" id="Phobius"/>
    </source>
</evidence>
<dbReference type="KEGG" id="bcel:BcellWH2_00318"/>
<evidence type="ECO:0000313" key="13">
    <source>
        <dbReference type="Proteomes" id="UP000283341"/>
    </source>
</evidence>
<dbReference type="AlphaFoldDB" id="A0A0P0GIL1"/>
<feature type="domain" description="ABC3 transporter permease C-terminal" evidence="7">
    <location>
        <begin position="655"/>
        <end position="768"/>
    </location>
</feature>
<name>A0A0P0GIL1_9BACE</name>
<evidence type="ECO:0000313" key="10">
    <source>
        <dbReference type="EMBL" id="MDT4511800.1"/>
    </source>
</evidence>
<dbReference type="GO" id="GO:0022857">
    <property type="term" value="F:transmembrane transporter activity"/>
    <property type="evidence" value="ECO:0007669"/>
    <property type="project" value="TreeGrafter"/>
</dbReference>
<dbReference type="Proteomes" id="UP001266995">
    <property type="component" value="Unassembled WGS sequence"/>
</dbReference>
<reference evidence="10" key="3">
    <citation type="submission" date="2023-08" db="EMBL/GenBank/DDBJ databases">
        <title>Reintroducing virulent viruses to syntetic microbiomes.</title>
        <authorList>
            <person name="Wilde J."/>
            <person name="Boyes R."/>
            <person name="Robinson A.V."/>
            <person name="Daisley B.A."/>
            <person name="Allen-Vercoe E."/>
        </authorList>
    </citation>
    <scope>NUCLEOTIDE SEQUENCE</scope>
    <source>
        <strain evidence="10">225I_12FAA</strain>
    </source>
</reference>
<feature type="transmembrane region" description="Helical" evidence="6">
    <location>
        <begin position="704"/>
        <end position="727"/>
    </location>
</feature>
<evidence type="ECO:0000256" key="2">
    <source>
        <dbReference type="ARBA" id="ARBA00022475"/>
    </source>
</evidence>
<gene>
    <name evidence="9" type="ORF">BcellWH2_00318</name>
    <name evidence="11" type="ORF">DWX97_17715</name>
    <name evidence="10" type="ORF">RO785_12550</name>
</gene>
<evidence type="ECO:0000313" key="12">
    <source>
        <dbReference type="Proteomes" id="UP000061809"/>
    </source>
</evidence>
<evidence type="ECO:0000313" key="11">
    <source>
        <dbReference type="EMBL" id="RGS35092.1"/>
    </source>
</evidence>
<keyword evidence="3 6" id="KW-0812">Transmembrane</keyword>
<feature type="domain" description="MacB-like periplasmic core" evidence="8">
    <location>
        <begin position="454"/>
        <end position="612"/>
    </location>
</feature>
<keyword evidence="2" id="KW-1003">Cell membrane</keyword>
<evidence type="ECO:0000259" key="8">
    <source>
        <dbReference type="Pfam" id="PF12704"/>
    </source>
</evidence>
<dbReference type="EMBL" id="CP012801">
    <property type="protein sequence ID" value="ALJ57594.1"/>
    <property type="molecule type" value="Genomic_DNA"/>
</dbReference>
<feature type="transmembrane region" description="Helical" evidence="6">
    <location>
        <begin position="330"/>
        <end position="348"/>
    </location>
</feature>
<dbReference type="RefSeq" id="WP_029426901.1">
    <property type="nucleotide sequence ID" value="NZ_CP012801.1"/>
</dbReference>
<dbReference type="EMBL" id="JAVSNH010000001">
    <property type="protein sequence ID" value="MDT4511800.1"/>
    <property type="molecule type" value="Genomic_DNA"/>
</dbReference>
<accession>A0A0P0GIL1</accession>
<dbReference type="PATRIC" id="fig|246787.4.peg.335"/>
<dbReference type="InterPro" id="IPR050250">
    <property type="entry name" value="Macrolide_Exporter_MacB"/>
</dbReference>
<feature type="transmembrane region" description="Helical" evidence="6">
    <location>
        <begin position="653"/>
        <end position="672"/>
    </location>
</feature>
<reference evidence="9 12" key="1">
    <citation type="journal article" date="2015" name="Science">
        <title>Genetic determinants of in vivo fitness and diet responsiveness in multiple human gut Bacteroides.</title>
        <authorList>
            <person name="Wu M."/>
            <person name="McNulty N.P."/>
            <person name="Rodionov D.A."/>
            <person name="Khoroshkin M.S."/>
            <person name="Griffin N.W."/>
            <person name="Cheng J."/>
            <person name="Latreille P."/>
            <person name="Kerstetter R.A."/>
            <person name="Terrapon N."/>
            <person name="Henrissat B."/>
            <person name="Osterman A.L."/>
            <person name="Gordon J.I."/>
        </authorList>
    </citation>
    <scope>NUCLEOTIDE SEQUENCE [LARGE SCALE GENOMIC DNA]</scope>
    <source>
        <strain evidence="9 12">WH2</strain>
    </source>
</reference>